<dbReference type="EMBL" id="CP030280">
    <property type="protein sequence ID" value="AWY98630.1"/>
    <property type="molecule type" value="Genomic_DNA"/>
</dbReference>
<dbReference type="OrthoDB" id="9773892at2"/>
<sequence length="483" mass="53592">MTEQMKELLQDRVFRIFYEISQIPRQSFHEEQISAYLAQWAKERNVFVVRDACNNVLMRKAASKGMEDKPGIILQAHMDMVCEKTPESSHDFSKDGIPWEIEGDWLTTGGETTLGADDGIGMALAMAALEEEWKHPVLEVLLTTAEEEDLSGAAGFDTGLLEGKYLINLDNSREQEILCGSCGGEAAEVQLSLKGEDLKEGWEVYKLKIGGLLGGHSGGDIHMGHGNANKLLARVLLALREETEIKLVSIKGGTFRLAIAREAECVLAFPGEDAKAAERKVERVLEDIREEYLSAGEKLSFAFSPYEGNVQSVYDGEKVLDLLLFSPDGIFEMNSDMPHLVSSSDNMGEVYLEKGEAKVVYEIRAARNSARDYLAALIGRLAEQLGGICRIHSVYPSWEYRPESVLREKAIEIFQKENNGIPEVLCVHGGLECGCFFETKPELDAISIGPDCLGLHSPEERLCISSTKKIYKILGSIIQKMYQ</sequence>
<dbReference type="EC" id="3.4.13.18" evidence="10"/>
<comment type="cofactor">
    <cofactor evidence="2">
        <name>Zn(2+)</name>
        <dbReference type="ChEBI" id="CHEBI:29105"/>
    </cofactor>
</comment>
<dbReference type="AlphaFoldDB" id="A0A2Z4UC36"/>
<evidence type="ECO:0000256" key="15">
    <source>
        <dbReference type="ARBA" id="ARBA00076004"/>
    </source>
</evidence>
<accession>A0A2Z4UC36</accession>
<evidence type="ECO:0000259" key="18">
    <source>
        <dbReference type="Pfam" id="PF07687"/>
    </source>
</evidence>
<keyword evidence="8" id="KW-0170">Cobalt</keyword>
<evidence type="ECO:0000256" key="10">
    <source>
        <dbReference type="ARBA" id="ARBA00038976"/>
    </source>
</evidence>
<dbReference type="Pfam" id="PF07687">
    <property type="entry name" value="M20_dimer"/>
    <property type="match status" value="1"/>
</dbReference>
<evidence type="ECO:0000256" key="12">
    <source>
        <dbReference type="ARBA" id="ARBA00061423"/>
    </source>
</evidence>
<dbReference type="Gene3D" id="3.40.630.10">
    <property type="entry name" value="Zn peptidases"/>
    <property type="match status" value="2"/>
</dbReference>
<keyword evidence="6" id="KW-0862">Zinc</keyword>
<dbReference type="Pfam" id="PF01546">
    <property type="entry name" value="Peptidase_M20"/>
    <property type="match status" value="1"/>
</dbReference>
<proteinExistence type="inferred from homology"/>
<dbReference type="RefSeq" id="WP_111920116.1">
    <property type="nucleotide sequence ID" value="NZ_CP030280.1"/>
</dbReference>
<dbReference type="PRINTS" id="PR00934">
    <property type="entry name" value="XHISDIPTASE"/>
</dbReference>
<reference evidence="20" key="1">
    <citation type="submission" date="2018-06" db="EMBL/GenBank/DDBJ databases">
        <title>Description of Blautia argi sp. nov., a new anaerobic isolated from dog feces.</title>
        <authorList>
            <person name="Chang Y.-H."/>
            <person name="Paek J."/>
            <person name="Shin Y."/>
        </authorList>
    </citation>
    <scope>NUCLEOTIDE SEQUENCE [LARGE SCALE GENOMIC DNA]</scope>
    <source>
        <strain evidence="20">KCTC 15426</strain>
    </source>
</reference>
<keyword evidence="7" id="KW-0482">Metalloprotease</keyword>
<dbReference type="GO" id="GO:0046872">
    <property type="term" value="F:metal ion binding"/>
    <property type="evidence" value="ECO:0007669"/>
    <property type="project" value="UniProtKB-KW"/>
</dbReference>
<feature type="domain" description="Peptidase M20 dimerisation" evidence="18">
    <location>
        <begin position="211"/>
        <end position="290"/>
    </location>
</feature>
<evidence type="ECO:0000256" key="9">
    <source>
        <dbReference type="ARBA" id="ARBA00036421"/>
    </source>
</evidence>
<evidence type="ECO:0000256" key="4">
    <source>
        <dbReference type="ARBA" id="ARBA00022723"/>
    </source>
</evidence>
<evidence type="ECO:0000256" key="16">
    <source>
        <dbReference type="ARBA" id="ARBA00077688"/>
    </source>
</evidence>
<comment type="cofactor">
    <cofactor evidence="1">
        <name>Co(2+)</name>
        <dbReference type="ChEBI" id="CHEBI:48828"/>
    </cofactor>
</comment>
<evidence type="ECO:0000256" key="14">
    <source>
        <dbReference type="ARBA" id="ARBA00075285"/>
    </source>
</evidence>
<keyword evidence="3" id="KW-0645">Protease</keyword>
<dbReference type="FunFam" id="3.40.630.10:FF:000015">
    <property type="entry name" value="Aminoacyl-histidine dipeptidase PepD"/>
    <property type="match status" value="1"/>
</dbReference>
<dbReference type="GO" id="GO:0006508">
    <property type="term" value="P:proteolysis"/>
    <property type="evidence" value="ECO:0007669"/>
    <property type="project" value="UniProtKB-KW"/>
</dbReference>
<dbReference type="PANTHER" id="PTHR43501">
    <property type="entry name" value="CYTOSOL NON-SPECIFIC DIPEPTIDASE"/>
    <property type="match status" value="1"/>
</dbReference>
<gene>
    <name evidence="19" type="ORF">DQQ01_11225</name>
</gene>
<comment type="catalytic activity">
    <reaction evidence="9">
        <text>Hydrolysis of dipeptides, preferentially hydrophobic dipeptides including prolyl amino acids.</text>
        <dbReference type="EC" id="3.4.13.18"/>
    </reaction>
</comment>
<comment type="similarity">
    <text evidence="12">Belongs to the peptidase M20C family.</text>
</comment>
<keyword evidence="5" id="KW-0378">Hydrolase</keyword>
<dbReference type="Proteomes" id="UP000250003">
    <property type="component" value="Chromosome"/>
</dbReference>
<protein>
    <recommendedName>
        <fullName evidence="13">Cytosol non-specific dipeptidase</fullName>
        <ecNumber evidence="10">3.4.13.18</ecNumber>
    </recommendedName>
    <alternativeName>
        <fullName evidence="16">Aminoacyl-histidine dipeptidase</fullName>
    </alternativeName>
    <alternativeName>
        <fullName evidence="15">Beta-alanyl-histidine dipeptidase</fullName>
    </alternativeName>
    <alternativeName>
        <fullName evidence="14">Carnosinase</fullName>
    </alternativeName>
    <alternativeName>
        <fullName evidence="11">Peptidase D</fullName>
    </alternativeName>
    <alternativeName>
        <fullName evidence="17">Xaa-His dipeptidase</fullName>
    </alternativeName>
</protein>
<evidence type="ECO:0000256" key="7">
    <source>
        <dbReference type="ARBA" id="ARBA00023049"/>
    </source>
</evidence>
<evidence type="ECO:0000256" key="17">
    <source>
        <dbReference type="ARBA" id="ARBA00078074"/>
    </source>
</evidence>
<evidence type="ECO:0000313" key="20">
    <source>
        <dbReference type="Proteomes" id="UP000250003"/>
    </source>
</evidence>
<keyword evidence="4" id="KW-0479">Metal-binding</keyword>
<evidence type="ECO:0000256" key="13">
    <source>
        <dbReference type="ARBA" id="ARBA00071271"/>
    </source>
</evidence>
<evidence type="ECO:0000256" key="5">
    <source>
        <dbReference type="ARBA" id="ARBA00022801"/>
    </source>
</evidence>
<dbReference type="PIRSF" id="PIRSF016599">
    <property type="entry name" value="Xaa-His_dipept"/>
    <property type="match status" value="1"/>
</dbReference>
<dbReference type="KEGG" id="blau:DQQ01_11225"/>
<dbReference type="NCBIfam" id="TIGR01893">
    <property type="entry name" value="aa-his-dipept"/>
    <property type="match status" value="1"/>
</dbReference>
<evidence type="ECO:0000256" key="8">
    <source>
        <dbReference type="ARBA" id="ARBA00023285"/>
    </source>
</evidence>
<organism evidence="19 20">
    <name type="scientific">Blautia argi</name>
    <dbReference type="NCBI Taxonomy" id="1912897"/>
    <lineage>
        <taxon>Bacteria</taxon>
        <taxon>Bacillati</taxon>
        <taxon>Bacillota</taxon>
        <taxon>Clostridia</taxon>
        <taxon>Lachnospirales</taxon>
        <taxon>Lachnospiraceae</taxon>
        <taxon>Blautia</taxon>
    </lineage>
</organism>
<evidence type="ECO:0000256" key="6">
    <source>
        <dbReference type="ARBA" id="ARBA00022833"/>
    </source>
</evidence>
<evidence type="ECO:0000256" key="1">
    <source>
        <dbReference type="ARBA" id="ARBA00001941"/>
    </source>
</evidence>
<evidence type="ECO:0000256" key="3">
    <source>
        <dbReference type="ARBA" id="ARBA00022670"/>
    </source>
</evidence>
<keyword evidence="20" id="KW-1185">Reference proteome</keyword>
<evidence type="ECO:0000256" key="11">
    <source>
        <dbReference type="ARBA" id="ARBA00044252"/>
    </source>
</evidence>
<evidence type="ECO:0000313" key="19">
    <source>
        <dbReference type="EMBL" id="AWY98630.1"/>
    </source>
</evidence>
<dbReference type="PANTHER" id="PTHR43501:SF1">
    <property type="entry name" value="CYTOSOL NON-SPECIFIC DIPEPTIDASE"/>
    <property type="match status" value="1"/>
</dbReference>
<dbReference type="FunFam" id="3.40.630.10:FF:000018">
    <property type="entry name" value="Aminoacyl-histidine dipeptidase PepD"/>
    <property type="match status" value="1"/>
</dbReference>
<dbReference type="InterPro" id="IPR002933">
    <property type="entry name" value="Peptidase_M20"/>
</dbReference>
<dbReference type="InterPro" id="IPR011650">
    <property type="entry name" value="Peptidase_M20_dimer"/>
</dbReference>
<dbReference type="SUPFAM" id="SSF53187">
    <property type="entry name" value="Zn-dependent exopeptidases"/>
    <property type="match status" value="1"/>
</dbReference>
<evidence type="ECO:0000256" key="2">
    <source>
        <dbReference type="ARBA" id="ARBA00001947"/>
    </source>
</evidence>
<dbReference type="GO" id="GO:0070573">
    <property type="term" value="F:metallodipeptidase activity"/>
    <property type="evidence" value="ECO:0007669"/>
    <property type="project" value="TreeGrafter"/>
</dbReference>
<dbReference type="InterPro" id="IPR001160">
    <property type="entry name" value="Peptidase_M20C"/>
</dbReference>
<name>A0A2Z4UC36_9FIRM</name>
<dbReference type="GO" id="GO:0005829">
    <property type="term" value="C:cytosol"/>
    <property type="evidence" value="ECO:0007669"/>
    <property type="project" value="TreeGrafter"/>
</dbReference>